<dbReference type="InterPro" id="IPR052587">
    <property type="entry name" value="TELO2-interacting_protein_1"/>
</dbReference>
<dbReference type="SUPFAM" id="SSF48371">
    <property type="entry name" value="ARM repeat"/>
    <property type="match status" value="1"/>
</dbReference>
<dbReference type="PANTHER" id="PTHR18460:SF3">
    <property type="entry name" value="TELO2-INTERACTING PROTEIN 1 HOMOLOG"/>
    <property type="match status" value="1"/>
</dbReference>
<evidence type="ECO:0000259" key="3">
    <source>
        <dbReference type="Pfam" id="PF24181"/>
    </source>
</evidence>
<dbReference type="GO" id="GO:0005737">
    <property type="term" value="C:cytoplasm"/>
    <property type="evidence" value="ECO:0007669"/>
    <property type="project" value="TreeGrafter"/>
</dbReference>
<sequence length="965" mass="109225">MAMCNRQLVFDKLRPLCVQLSKDHSRKNVVAVTKALEGIDRGCIQDLQEYLLFPLRIILKQPTKYSEDFYTDLFTLMEKILGCSRVWNWELFTDLFTSSCVMISSPSEHGSPEGKATAKSEDLKTAVVQNIKTLVSKSDYSIIQKLFSLQSLPVLGVAVSILLDIADTEKCRSLKVLAIKCLTELSQVDGKYCNKVRAMLGDTLASFLPGITITLCKIITGDQRQGHSVIATAIYAWTKIVGLTMDDILIEESQKRVQQPILAGTVEDKIKKLAIKRDSTWVEMTGKKLNVLVKQICSVRGHSNWKVRLALAESAGSLLQGCTRSLHSSIPDFMEILVGLISDEYTNVANKSRKILNIFTHTHLGPECRPLVEMLEENLHNLSTSLPRIIRCVDENRKFSALSLMSGYIDLLGSDINHLLMSASHLKRLSLSLVQVFELDTTDIKIIEERTTWIGHDADFVSCVHVSDVIKPRKNFKHFHDKKIEKELKNICRLLGYYDEYLSPSNMYLVTSPHHNHSVRSTPENRLMALELVTGQTSNQLSSFNRNIIQICLYLEGIGTFAKVLKDRSIGELVQRNADYLVNAISLRLRHFCENKKSPLVLKVMLQYSSSDILPLIGDTIQEILESLDENYEHEALLFLRVLNELVKAVLRWFKDSAGNNLEKKQQVSSEKRTDDKLDVVSYIKEYLHLKKVSEGDITQNDDTSQYDEQPAEDIPEDQDMDADQKKDPPLHVTAVKEVLFRCKHLLSSRNPSIRLLALDTIANSCRALQSHQDELLPMIHEIWMPYSARFVDEEKLVTKKAVESLMVMADTSGDFICRRCTKDVFPKMINFLEKQAEISKGSSKAYLHTINFKLQQCILGQIGGICKQLGVSGNNLDLVSSVCVLYLSARQPKFLQKIAMETCTILISLDPDPMWLKLCDLYHPKEFLSYVPLFKPVKFKSTPGAKNEFAENVIELLKLPEMGS</sequence>
<dbReference type="Pfam" id="PF21547">
    <property type="entry name" value="TTI1"/>
    <property type="match status" value="1"/>
</dbReference>
<dbReference type="InParanoid" id="K1QX41"/>
<dbReference type="InterPro" id="IPR016024">
    <property type="entry name" value="ARM-type_fold"/>
</dbReference>
<name>K1QX41_MAGGI</name>
<gene>
    <name evidence="4" type="ORF">CGI_10022160</name>
</gene>
<dbReference type="HOGENOM" id="CLU_004815_0_0_1"/>
<proteinExistence type="predicted"/>
<dbReference type="InterPro" id="IPR011989">
    <property type="entry name" value="ARM-like"/>
</dbReference>
<feature type="compositionally biased region" description="Polar residues" evidence="1">
    <location>
        <begin position="698"/>
        <end position="708"/>
    </location>
</feature>
<dbReference type="FunCoup" id="K1QX41">
    <property type="interactions" value="1431"/>
</dbReference>
<accession>K1QX41</accession>
<dbReference type="InterPro" id="IPR057566">
    <property type="entry name" value="TPR_TTI1_N"/>
</dbReference>
<protein>
    <recommendedName>
        <fullName evidence="5">TELO2-interacting protein 1-like protein</fullName>
    </recommendedName>
</protein>
<evidence type="ECO:0000313" key="4">
    <source>
        <dbReference type="EMBL" id="EKC35739.1"/>
    </source>
</evidence>
<feature type="domain" description="TTI1 N-terminal TPR" evidence="2">
    <location>
        <begin position="10"/>
        <end position="344"/>
    </location>
</feature>
<dbReference type="InterPro" id="IPR049362">
    <property type="entry name" value="TTI1_rpt"/>
</dbReference>
<evidence type="ECO:0000259" key="2">
    <source>
        <dbReference type="Pfam" id="PF24173"/>
    </source>
</evidence>
<feature type="compositionally biased region" description="Acidic residues" evidence="1">
    <location>
        <begin position="710"/>
        <end position="722"/>
    </location>
</feature>
<dbReference type="EMBL" id="JH816972">
    <property type="protein sequence ID" value="EKC35739.1"/>
    <property type="molecule type" value="Genomic_DNA"/>
</dbReference>
<dbReference type="PANTHER" id="PTHR18460">
    <property type="entry name" value="TEL2 INTERACTING PROTEIN 1 TTI1 FAMILY MEMBER"/>
    <property type="match status" value="1"/>
</dbReference>
<organism evidence="4">
    <name type="scientific">Magallana gigas</name>
    <name type="common">Pacific oyster</name>
    <name type="synonym">Crassostrea gigas</name>
    <dbReference type="NCBI Taxonomy" id="29159"/>
    <lineage>
        <taxon>Eukaryota</taxon>
        <taxon>Metazoa</taxon>
        <taxon>Spiralia</taxon>
        <taxon>Lophotrochozoa</taxon>
        <taxon>Mollusca</taxon>
        <taxon>Bivalvia</taxon>
        <taxon>Autobranchia</taxon>
        <taxon>Pteriomorphia</taxon>
        <taxon>Ostreida</taxon>
        <taxon>Ostreoidea</taxon>
        <taxon>Ostreidae</taxon>
        <taxon>Magallana</taxon>
    </lineage>
</organism>
<dbReference type="Pfam" id="PF24181">
    <property type="entry name" value="TPR_TTI1_C"/>
    <property type="match status" value="1"/>
</dbReference>
<dbReference type="InterPro" id="IPR057567">
    <property type="entry name" value="TPR_TTI1_C"/>
</dbReference>
<feature type="region of interest" description="Disordered" evidence="1">
    <location>
        <begin position="698"/>
        <end position="727"/>
    </location>
</feature>
<dbReference type="Pfam" id="PF24176">
    <property type="entry name" value="TPR_TTI1_2nd"/>
    <property type="match status" value="1"/>
</dbReference>
<dbReference type="Pfam" id="PF24173">
    <property type="entry name" value="TPR_TTI1_N"/>
    <property type="match status" value="1"/>
</dbReference>
<dbReference type="AlphaFoldDB" id="K1QX41"/>
<dbReference type="Gene3D" id="1.25.10.10">
    <property type="entry name" value="Leucine-rich Repeat Variant"/>
    <property type="match status" value="2"/>
</dbReference>
<feature type="domain" description="TTI1 C-terminal TPR" evidence="3">
    <location>
        <begin position="642"/>
        <end position="916"/>
    </location>
</feature>
<reference evidence="4" key="1">
    <citation type="journal article" date="2012" name="Nature">
        <title>The oyster genome reveals stress adaptation and complexity of shell formation.</title>
        <authorList>
            <person name="Zhang G."/>
            <person name="Fang X."/>
            <person name="Guo X."/>
            <person name="Li L."/>
            <person name="Luo R."/>
            <person name="Xu F."/>
            <person name="Yang P."/>
            <person name="Zhang L."/>
            <person name="Wang X."/>
            <person name="Qi H."/>
            <person name="Xiong Z."/>
            <person name="Que H."/>
            <person name="Xie Y."/>
            <person name="Holland P.W."/>
            <person name="Paps J."/>
            <person name="Zhu Y."/>
            <person name="Wu F."/>
            <person name="Chen Y."/>
            <person name="Wang J."/>
            <person name="Peng C."/>
            <person name="Meng J."/>
            <person name="Yang L."/>
            <person name="Liu J."/>
            <person name="Wen B."/>
            <person name="Zhang N."/>
            <person name="Huang Z."/>
            <person name="Zhu Q."/>
            <person name="Feng Y."/>
            <person name="Mount A."/>
            <person name="Hedgecock D."/>
            <person name="Xu Z."/>
            <person name="Liu Y."/>
            <person name="Domazet-Loso T."/>
            <person name="Du Y."/>
            <person name="Sun X."/>
            <person name="Zhang S."/>
            <person name="Liu B."/>
            <person name="Cheng P."/>
            <person name="Jiang X."/>
            <person name="Li J."/>
            <person name="Fan D."/>
            <person name="Wang W."/>
            <person name="Fu W."/>
            <person name="Wang T."/>
            <person name="Wang B."/>
            <person name="Zhang J."/>
            <person name="Peng Z."/>
            <person name="Li Y."/>
            <person name="Li N."/>
            <person name="Wang J."/>
            <person name="Chen M."/>
            <person name="He Y."/>
            <person name="Tan F."/>
            <person name="Song X."/>
            <person name="Zheng Q."/>
            <person name="Huang R."/>
            <person name="Yang H."/>
            <person name="Du X."/>
            <person name="Chen L."/>
            <person name="Yang M."/>
            <person name="Gaffney P.M."/>
            <person name="Wang S."/>
            <person name="Luo L."/>
            <person name="She Z."/>
            <person name="Ming Y."/>
            <person name="Huang W."/>
            <person name="Zhang S."/>
            <person name="Huang B."/>
            <person name="Zhang Y."/>
            <person name="Qu T."/>
            <person name="Ni P."/>
            <person name="Miao G."/>
            <person name="Wang J."/>
            <person name="Wang Q."/>
            <person name="Steinberg C.E."/>
            <person name="Wang H."/>
            <person name="Li N."/>
            <person name="Qian L."/>
            <person name="Zhang G."/>
            <person name="Li Y."/>
            <person name="Yang H."/>
            <person name="Liu X."/>
            <person name="Wang J."/>
            <person name="Yin Y."/>
            <person name="Wang J."/>
        </authorList>
    </citation>
    <scope>NUCLEOTIDE SEQUENCE [LARGE SCALE GENOMIC DNA]</scope>
    <source>
        <strain evidence="4">05x7-T-G4-1.051#20</strain>
    </source>
</reference>
<evidence type="ECO:0008006" key="5">
    <source>
        <dbReference type="Google" id="ProtNLM"/>
    </source>
</evidence>
<evidence type="ECO:0000256" key="1">
    <source>
        <dbReference type="SAM" id="MobiDB-lite"/>
    </source>
</evidence>